<reference evidence="7" key="1">
    <citation type="journal article" date="2020" name="bioRxiv">
        <title>Comparative genomics of Chlamydomonas.</title>
        <authorList>
            <person name="Craig R.J."/>
            <person name="Hasan A.R."/>
            <person name="Ness R.W."/>
            <person name="Keightley P.D."/>
        </authorList>
    </citation>
    <scope>NUCLEOTIDE SEQUENCE</scope>
    <source>
        <strain evidence="7">CCAP 11/70</strain>
    </source>
</reference>
<proteinExistence type="predicted"/>
<dbReference type="PANTHER" id="PTHR45931:SF3">
    <property type="entry name" value="RING ZINC FINGER-CONTAINING PROTEIN"/>
    <property type="match status" value="1"/>
</dbReference>
<dbReference type="GO" id="GO:0061630">
    <property type="term" value="F:ubiquitin protein ligase activity"/>
    <property type="evidence" value="ECO:0007669"/>
    <property type="project" value="TreeGrafter"/>
</dbReference>
<accession>A0A835YAV5</accession>
<dbReference type="AlphaFoldDB" id="A0A835YAV5"/>
<feature type="domain" description="RING-type" evidence="6">
    <location>
        <begin position="354"/>
        <end position="395"/>
    </location>
</feature>
<name>A0A835YAV5_9CHLO</name>
<dbReference type="InterPro" id="IPR013083">
    <property type="entry name" value="Znf_RING/FYVE/PHD"/>
</dbReference>
<evidence type="ECO:0000313" key="7">
    <source>
        <dbReference type="EMBL" id="KAG2497436.1"/>
    </source>
</evidence>
<feature type="compositionally biased region" description="Basic and acidic residues" evidence="5">
    <location>
        <begin position="120"/>
        <end position="140"/>
    </location>
</feature>
<dbReference type="PANTHER" id="PTHR45931">
    <property type="entry name" value="SI:CH211-59O9.10"/>
    <property type="match status" value="1"/>
</dbReference>
<dbReference type="Gene3D" id="3.30.40.10">
    <property type="entry name" value="Zinc/RING finger domain, C3HC4 (zinc finger)"/>
    <property type="match status" value="1"/>
</dbReference>
<evidence type="ECO:0000313" key="8">
    <source>
        <dbReference type="Proteomes" id="UP000612055"/>
    </source>
</evidence>
<feature type="compositionally biased region" description="Low complexity" evidence="5">
    <location>
        <begin position="41"/>
        <end position="55"/>
    </location>
</feature>
<organism evidence="7 8">
    <name type="scientific">Edaphochlamys debaryana</name>
    <dbReference type="NCBI Taxonomy" id="47281"/>
    <lineage>
        <taxon>Eukaryota</taxon>
        <taxon>Viridiplantae</taxon>
        <taxon>Chlorophyta</taxon>
        <taxon>core chlorophytes</taxon>
        <taxon>Chlorophyceae</taxon>
        <taxon>CS clade</taxon>
        <taxon>Chlamydomonadales</taxon>
        <taxon>Chlamydomonadales incertae sedis</taxon>
        <taxon>Edaphochlamys</taxon>
    </lineage>
</organism>
<dbReference type="Pfam" id="PF13639">
    <property type="entry name" value="zf-RING_2"/>
    <property type="match status" value="1"/>
</dbReference>
<evidence type="ECO:0000256" key="5">
    <source>
        <dbReference type="SAM" id="MobiDB-lite"/>
    </source>
</evidence>
<dbReference type="GO" id="GO:0005634">
    <property type="term" value="C:nucleus"/>
    <property type="evidence" value="ECO:0007669"/>
    <property type="project" value="TreeGrafter"/>
</dbReference>
<feature type="region of interest" description="Disordered" evidence="5">
    <location>
        <begin position="34"/>
        <end position="61"/>
    </location>
</feature>
<keyword evidence="3" id="KW-0862">Zinc</keyword>
<evidence type="ECO:0000256" key="4">
    <source>
        <dbReference type="PROSITE-ProRule" id="PRU00175"/>
    </source>
</evidence>
<keyword evidence="1" id="KW-0479">Metal-binding</keyword>
<dbReference type="OrthoDB" id="8062037at2759"/>
<dbReference type="SUPFAM" id="SSF57850">
    <property type="entry name" value="RING/U-box"/>
    <property type="match status" value="1"/>
</dbReference>
<feature type="region of interest" description="Disordered" evidence="5">
    <location>
        <begin position="98"/>
        <end position="185"/>
    </location>
</feature>
<evidence type="ECO:0000259" key="6">
    <source>
        <dbReference type="PROSITE" id="PS50089"/>
    </source>
</evidence>
<evidence type="ECO:0000256" key="1">
    <source>
        <dbReference type="ARBA" id="ARBA00022723"/>
    </source>
</evidence>
<dbReference type="EMBL" id="JAEHOE010000014">
    <property type="protein sequence ID" value="KAG2497436.1"/>
    <property type="molecule type" value="Genomic_DNA"/>
</dbReference>
<dbReference type="GO" id="GO:0008270">
    <property type="term" value="F:zinc ion binding"/>
    <property type="evidence" value="ECO:0007669"/>
    <property type="project" value="UniProtKB-KW"/>
</dbReference>
<dbReference type="Proteomes" id="UP000612055">
    <property type="component" value="Unassembled WGS sequence"/>
</dbReference>
<sequence>MDTVTANLLRAQSAIARARALSTQLSTLCLQSPESDTSVDSAAPSASGAGSTEGPSPAPRSWRLNAETEAHVSALEAARNHSEAEALASDRFSARPLTAAAREPCSPSAASPAGVSSSEARGERPDPRPPLDEAETERGCVRSSSQSGVSGLATAPDSSGAGPGAEPGPEEAACSPADDPRTELSALSSLSGPVLAVAQQLAALQRKQSETLQQLMVLRMQQLKLRQQQLLALQELLAAEAAAIEGTPLQVAAVEQAVGLLGSSLGDMKAASRAMLLSRPEDVQAISAAVSATDLRADEVSRMARQLLGVLRAFPRRDARLRDQDTVPGATPEAIAALPTTACEAGSPLLNGTCCICLGAFAEGDQLKSLQCIHYHHAACLDEWLRIRACCPLCKIVLAPS</sequence>
<comment type="caution">
    <text evidence="7">The sequence shown here is derived from an EMBL/GenBank/DDBJ whole genome shotgun (WGS) entry which is preliminary data.</text>
</comment>
<evidence type="ECO:0000256" key="3">
    <source>
        <dbReference type="ARBA" id="ARBA00022833"/>
    </source>
</evidence>
<keyword evidence="2 4" id="KW-0863">Zinc-finger</keyword>
<dbReference type="InterPro" id="IPR001841">
    <property type="entry name" value="Znf_RING"/>
</dbReference>
<evidence type="ECO:0000256" key="2">
    <source>
        <dbReference type="ARBA" id="ARBA00022771"/>
    </source>
</evidence>
<protein>
    <recommendedName>
        <fullName evidence="6">RING-type domain-containing protein</fullName>
    </recommendedName>
</protein>
<feature type="compositionally biased region" description="Low complexity" evidence="5">
    <location>
        <begin position="99"/>
        <end position="119"/>
    </location>
</feature>
<dbReference type="PROSITE" id="PS50089">
    <property type="entry name" value="ZF_RING_2"/>
    <property type="match status" value="1"/>
</dbReference>
<keyword evidence="8" id="KW-1185">Reference proteome</keyword>
<dbReference type="InterPro" id="IPR051834">
    <property type="entry name" value="RING_finger_E3_ligase"/>
</dbReference>
<dbReference type="GO" id="GO:0006511">
    <property type="term" value="P:ubiquitin-dependent protein catabolic process"/>
    <property type="evidence" value="ECO:0007669"/>
    <property type="project" value="TreeGrafter"/>
</dbReference>
<gene>
    <name evidence="7" type="ORF">HYH03_004591</name>
</gene>